<protein>
    <recommendedName>
        <fullName evidence="3">Saposin B-type domain-containing protein</fullName>
    </recommendedName>
</protein>
<proteinExistence type="predicted"/>
<accession>A0ABV1A8A3</accession>
<organism evidence="1 2">
    <name type="scientific">Ameca splendens</name>
    <dbReference type="NCBI Taxonomy" id="208324"/>
    <lineage>
        <taxon>Eukaryota</taxon>
        <taxon>Metazoa</taxon>
        <taxon>Chordata</taxon>
        <taxon>Craniata</taxon>
        <taxon>Vertebrata</taxon>
        <taxon>Euteleostomi</taxon>
        <taxon>Actinopterygii</taxon>
        <taxon>Neopterygii</taxon>
        <taxon>Teleostei</taxon>
        <taxon>Neoteleostei</taxon>
        <taxon>Acanthomorphata</taxon>
        <taxon>Ovalentaria</taxon>
        <taxon>Atherinomorphae</taxon>
        <taxon>Cyprinodontiformes</taxon>
        <taxon>Goodeidae</taxon>
        <taxon>Ameca</taxon>
    </lineage>
</organism>
<evidence type="ECO:0000313" key="2">
    <source>
        <dbReference type="Proteomes" id="UP001469553"/>
    </source>
</evidence>
<gene>
    <name evidence="1" type="ORF">AMECASPLE_012736</name>
</gene>
<dbReference type="EMBL" id="JAHRIP010085450">
    <property type="protein sequence ID" value="MEQ2314501.1"/>
    <property type="molecule type" value="Genomic_DNA"/>
</dbReference>
<name>A0ABV1A8A3_9TELE</name>
<dbReference type="Proteomes" id="UP001469553">
    <property type="component" value="Unassembled WGS sequence"/>
</dbReference>
<reference evidence="1 2" key="1">
    <citation type="submission" date="2021-06" db="EMBL/GenBank/DDBJ databases">
        <authorList>
            <person name="Palmer J.M."/>
        </authorList>
    </citation>
    <scope>NUCLEOTIDE SEQUENCE [LARGE SCALE GENOMIC DNA]</scope>
    <source>
        <strain evidence="1 2">AS_MEX2019</strain>
        <tissue evidence="1">Muscle</tissue>
    </source>
</reference>
<evidence type="ECO:0000313" key="1">
    <source>
        <dbReference type="EMBL" id="MEQ2314501.1"/>
    </source>
</evidence>
<comment type="caution">
    <text evidence="1">The sequence shown here is derived from an EMBL/GenBank/DDBJ whole genome shotgun (WGS) entry which is preliminary data.</text>
</comment>
<evidence type="ECO:0008006" key="3">
    <source>
        <dbReference type="Google" id="ProtNLM"/>
    </source>
</evidence>
<sequence>MLTRNGLILTMYMSKTMKISIFLICVGYYLPVQPHNIDRYSYCESCLTAAREIEKGIKEAPAGSRQKVIEKLLSWRLCEKILTSNDEHVPKDKMKSACLHLLDSHRTQFRAALVKEELKNLEMVLCYELSYACIGVKRQTFQDSKATYTNIEIDALVRDKENVRIAKPIHAASPEQRRNEL</sequence>
<keyword evidence="2" id="KW-1185">Reference proteome</keyword>